<dbReference type="FunFam" id="3.30.70.580:FF:000001">
    <property type="entry name" value="tRNA pseudouridine synthase A"/>
    <property type="match status" value="1"/>
</dbReference>
<dbReference type="STRING" id="408657.SAMN04487995_1597"/>
<dbReference type="PIRSF" id="PIRSF001430">
    <property type="entry name" value="tRNA_psdUrid_synth"/>
    <property type="match status" value="1"/>
</dbReference>
<dbReference type="AlphaFoldDB" id="A0A1H6SA15"/>
<dbReference type="GO" id="GO:0003723">
    <property type="term" value="F:RNA binding"/>
    <property type="evidence" value="ECO:0007669"/>
    <property type="project" value="InterPro"/>
</dbReference>
<dbReference type="GO" id="GO:0160147">
    <property type="term" value="F:tRNA pseudouridine(38-40) synthase activity"/>
    <property type="evidence" value="ECO:0007669"/>
    <property type="project" value="UniProtKB-EC"/>
</dbReference>
<evidence type="ECO:0000256" key="1">
    <source>
        <dbReference type="ARBA" id="ARBA00009375"/>
    </source>
</evidence>
<name>A0A1H6SA15_9BACT</name>
<accession>A0A1H6SA15</accession>
<dbReference type="Gene3D" id="3.30.70.580">
    <property type="entry name" value="Pseudouridine synthase I, catalytic domain, N-terminal subdomain"/>
    <property type="match status" value="1"/>
</dbReference>
<dbReference type="InterPro" id="IPR020095">
    <property type="entry name" value="PsdUridine_synth_TruA_C"/>
</dbReference>
<organism evidence="9 10">
    <name type="scientific">Dyadobacter koreensis</name>
    <dbReference type="NCBI Taxonomy" id="408657"/>
    <lineage>
        <taxon>Bacteria</taxon>
        <taxon>Pseudomonadati</taxon>
        <taxon>Bacteroidota</taxon>
        <taxon>Cytophagia</taxon>
        <taxon>Cytophagales</taxon>
        <taxon>Spirosomataceae</taxon>
        <taxon>Dyadobacter</taxon>
    </lineage>
</organism>
<dbReference type="CDD" id="cd02570">
    <property type="entry name" value="PseudoU_synth_EcTruA"/>
    <property type="match status" value="1"/>
</dbReference>
<keyword evidence="10" id="KW-1185">Reference proteome</keyword>
<evidence type="ECO:0000259" key="8">
    <source>
        <dbReference type="Pfam" id="PF01416"/>
    </source>
</evidence>
<sequence>MYNSRLRQMRFGTFSYFCEMRYFIEFSYKGTNYSGWQRQKNAVSVQQLLDEALTLIIRENIETVGSSRTDTGVHAEQQYAHFDIANEIKDTEQLTYRLNSRLPFDIAVHRIFKVDNTAHSRFDATHRRYEYRIIKRKNPFLSDESHIFHKPLDIEKMNEAAALLLVYKNFESFSKIHTHVNNFLCDITAAGWFEKDGILIFNIKANRFLRGMVRALVGTLLEVGVGKRSIKDFEKIIQAQDRSKAGAQAPAQGLFLVEVGYPEY</sequence>
<comment type="catalytic activity">
    <reaction evidence="4 7">
        <text>uridine(38/39/40) in tRNA = pseudouridine(38/39/40) in tRNA</text>
        <dbReference type="Rhea" id="RHEA:22376"/>
        <dbReference type="Rhea" id="RHEA-COMP:10085"/>
        <dbReference type="Rhea" id="RHEA-COMP:10087"/>
        <dbReference type="ChEBI" id="CHEBI:65314"/>
        <dbReference type="ChEBI" id="CHEBI:65315"/>
        <dbReference type="EC" id="5.4.99.12"/>
    </reaction>
</comment>
<dbReference type="Proteomes" id="UP000199532">
    <property type="component" value="Unassembled WGS sequence"/>
</dbReference>
<dbReference type="PANTHER" id="PTHR11142">
    <property type="entry name" value="PSEUDOURIDYLATE SYNTHASE"/>
    <property type="match status" value="1"/>
</dbReference>
<proteinExistence type="inferred from homology"/>
<evidence type="ECO:0000256" key="4">
    <source>
        <dbReference type="HAMAP-Rule" id="MF_00171"/>
    </source>
</evidence>
<keyword evidence="3 4" id="KW-0413">Isomerase</keyword>
<dbReference type="InterPro" id="IPR020097">
    <property type="entry name" value="PsdUridine_synth_TruA_a/b_dom"/>
</dbReference>
<evidence type="ECO:0000313" key="9">
    <source>
        <dbReference type="EMBL" id="SEI60272.1"/>
    </source>
</evidence>
<protein>
    <recommendedName>
        <fullName evidence="4">tRNA pseudouridine synthase A</fullName>
        <ecNumber evidence="4">5.4.99.12</ecNumber>
    </recommendedName>
    <alternativeName>
        <fullName evidence="4">tRNA pseudouridine(38-40) synthase</fullName>
    </alternativeName>
    <alternativeName>
        <fullName evidence="4">tRNA pseudouridylate synthase I</fullName>
    </alternativeName>
    <alternativeName>
        <fullName evidence="4">tRNA-uridine isomerase I</fullName>
    </alternativeName>
</protein>
<comment type="function">
    <text evidence="4">Formation of pseudouridine at positions 38, 39 and 40 in the anticodon stem and loop of transfer RNAs.</text>
</comment>
<dbReference type="EMBL" id="FNXY01000002">
    <property type="protein sequence ID" value="SEI60272.1"/>
    <property type="molecule type" value="Genomic_DNA"/>
</dbReference>
<comment type="subunit">
    <text evidence="4">Homodimer.</text>
</comment>
<dbReference type="SUPFAM" id="SSF55120">
    <property type="entry name" value="Pseudouridine synthase"/>
    <property type="match status" value="1"/>
</dbReference>
<feature type="active site" description="Nucleophile" evidence="4 5">
    <location>
        <position position="70"/>
    </location>
</feature>
<dbReference type="PANTHER" id="PTHR11142:SF0">
    <property type="entry name" value="TRNA PSEUDOURIDINE SYNTHASE-LIKE 1"/>
    <property type="match status" value="1"/>
</dbReference>
<feature type="domain" description="Pseudouridine synthase I TruA alpha/beta" evidence="8">
    <location>
        <begin position="27"/>
        <end position="123"/>
    </location>
</feature>
<dbReference type="HAMAP" id="MF_00171">
    <property type="entry name" value="TruA"/>
    <property type="match status" value="1"/>
</dbReference>
<evidence type="ECO:0000256" key="3">
    <source>
        <dbReference type="ARBA" id="ARBA00023235"/>
    </source>
</evidence>
<dbReference type="Gene3D" id="3.30.70.660">
    <property type="entry name" value="Pseudouridine synthase I, catalytic domain, C-terminal subdomain"/>
    <property type="match status" value="1"/>
</dbReference>
<evidence type="ECO:0000256" key="6">
    <source>
        <dbReference type="PIRSR" id="PIRSR001430-2"/>
    </source>
</evidence>
<dbReference type="Pfam" id="PF01416">
    <property type="entry name" value="PseudoU_synth_1"/>
    <property type="match status" value="2"/>
</dbReference>
<reference evidence="9 10" key="1">
    <citation type="submission" date="2016-10" db="EMBL/GenBank/DDBJ databases">
        <authorList>
            <person name="de Groot N.N."/>
        </authorList>
    </citation>
    <scope>NUCLEOTIDE SEQUENCE [LARGE SCALE GENOMIC DNA]</scope>
    <source>
        <strain evidence="9 10">DSM 19938</strain>
    </source>
</reference>
<dbReference type="InterPro" id="IPR020094">
    <property type="entry name" value="TruA/RsuA/RluB/E/F_N"/>
</dbReference>
<feature type="binding site" evidence="4 6">
    <location>
        <position position="129"/>
    </location>
    <ligand>
        <name>substrate</name>
    </ligand>
</feature>
<comment type="caution">
    <text evidence="4">Lacks conserved residue(s) required for the propagation of feature annotation.</text>
</comment>
<evidence type="ECO:0000256" key="7">
    <source>
        <dbReference type="RuleBase" id="RU003792"/>
    </source>
</evidence>
<keyword evidence="2 4" id="KW-0819">tRNA processing</keyword>
<evidence type="ECO:0000313" key="10">
    <source>
        <dbReference type="Proteomes" id="UP000199532"/>
    </source>
</evidence>
<dbReference type="NCBIfam" id="TIGR00071">
    <property type="entry name" value="hisT_truA"/>
    <property type="match status" value="1"/>
</dbReference>
<gene>
    <name evidence="4" type="primary">truA</name>
    <name evidence="9" type="ORF">SAMN04487995_1597</name>
</gene>
<evidence type="ECO:0000256" key="2">
    <source>
        <dbReference type="ARBA" id="ARBA00022694"/>
    </source>
</evidence>
<feature type="domain" description="Pseudouridine synthase I TruA alpha/beta" evidence="8">
    <location>
        <begin position="168"/>
        <end position="262"/>
    </location>
</feature>
<dbReference type="InterPro" id="IPR020103">
    <property type="entry name" value="PsdUridine_synth_cat_dom_sf"/>
</dbReference>
<comment type="similarity">
    <text evidence="1 4 7">Belongs to the tRNA pseudouridine synthase TruA family.</text>
</comment>
<dbReference type="GO" id="GO:0031119">
    <property type="term" value="P:tRNA pseudouridine synthesis"/>
    <property type="evidence" value="ECO:0007669"/>
    <property type="project" value="UniProtKB-UniRule"/>
</dbReference>
<evidence type="ECO:0000256" key="5">
    <source>
        <dbReference type="PIRSR" id="PIRSR001430-1"/>
    </source>
</evidence>
<dbReference type="EC" id="5.4.99.12" evidence="4"/>
<dbReference type="InterPro" id="IPR001406">
    <property type="entry name" value="PsdUridine_synth_TruA"/>
</dbReference>